<gene>
    <name evidence="1" type="ORF">GCM10010145_04700</name>
</gene>
<dbReference type="AlphaFoldDB" id="A0A918EN22"/>
<dbReference type="RefSeq" id="WP_189214881.1">
    <property type="nucleotide sequence ID" value="NZ_BMQK01000001.1"/>
</dbReference>
<evidence type="ECO:0000313" key="1">
    <source>
        <dbReference type="EMBL" id="GGQ39975.1"/>
    </source>
</evidence>
<reference evidence="1" key="2">
    <citation type="submission" date="2020-09" db="EMBL/GenBank/DDBJ databases">
        <authorList>
            <person name="Sun Q."/>
            <person name="Ohkuma M."/>
        </authorList>
    </citation>
    <scope>NUCLEOTIDE SEQUENCE</scope>
    <source>
        <strain evidence="1">JCM 3131</strain>
    </source>
</reference>
<dbReference type="Proteomes" id="UP000620156">
    <property type="component" value="Unassembled WGS sequence"/>
</dbReference>
<sequence>MFGNNGTELGVLVLRDTEALVKTLRQALAEADETERPGLERAVALAERTAAAHDDELRARWVHERLAAAGYEGAPDSVRAIKVLRRAEPELSLRAAVHLTKAAAAHPPVT</sequence>
<accession>A0A918EN22</accession>
<protein>
    <submittedName>
        <fullName evidence="1">Uncharacterized protein</fullName>
    </submittedName>
</protein>
<name>A0A918EN22_9ACTN</name>
<proteinExistence type="predicted"/>
<dbReference type="EMBL" id="BMQK01000001">
    <property type="protein sequence ID" value="GGQ39975.1"/>
    <property type="molecule type" value="Genomic_DNA"/>
</dbReference>
<comment type="caution">
    <text evidence="1">The sequence shown here is derived from an EMBL/GenBank/DDBJ whole genome shotgun (WGS) entry which is preliminary data.</text>
</comment>
<reference evidence="1" key="1">
    <citation type="journal article" date="2014" name="Int. J. Syst. Evol. Microbiol.">
        <title>Complete genome sequence of Corynebacterium casei LMG S-19264T (=DSM 44701T), isolated from a smear-ripened cheese.</title>
        <authorList>
            <consortium name="US DOE Joint Genome Institute (JGI-PGF)"/>
            <person name="Walter F."/>
            <person name="Albersmeier A."/>
            <person name="Kalinowski J."/>
            <person name="Ruckert C."/>
        </authorList>
    </citation>
    <scope>NUCLEOTIDE SEQUENCE</scope>
    <source>
        <strain evidence="1">JCM 3131</strain>
    </source>
</reference>
<organism evidence="1 2">
    <name type="scientific">Streptomyces ruber</name>
    <dbReference type="NCBI Taxonomy" id="83378"/>
    <lineage>
        <taxon>Bacteria</taxon>
        <taxon>Bacillati</taxon>
        <taxon>Actinomycetota</taxon>
        <taxon>Actinomycetes</taxon>
        <taxon>Kitasatosporales</taxon>
        <taxon>Streptomycetaceae</taxon>
        <taxon>Streptomyces</taxon>
    </lineage>
</organism>
<evidence type="ECO:0000313" key="2">
    <source>
        <dbReference type="Proteomes" id="UP000620156"/>
    </source>
</evidence>
<keyword evidence="2" id="KW-1185">Reference proteome</keyword>